<dbReference type="PANTHER" id="PTHR47933">
    <property type="entry name" value="PENTATRICOPEPTIDE REPEAT-CONTAINING PROTEIN 1, MITOCHONDRIAL"/>
    <property type="match status" value="1"/>
</dbReference>
<dbReference type="InterPro" id="IPR011990">
    <property type="entry name" value="TPR-like_helical_dom_sf"/>
</dbReference>
<evidence type="ECO:0000313" key="4">
    <source>
        <dbReference type="EMBL" id="KAK3011511.1"/>
    </source>
</evidence>
<reference evidence="4" key="1">
    <citation type="submission" date="2022-12" db="EMBL/GenBank/DDBJ databases">
        <title>Draft genome assemblies for two species of Escallonia (Escalloniales).</title>
        <authorList>
            <person name="Chanderbali A."/>
            <person name="Dervinis C."/>
            <person name="Anghel I."/>
            <person name="Soltis D."/>
            <person name="Soltis P."/>
            <person name="Zapata F."/>
        </authorList>
    </citation>
    <scope>NUCLEOTIDE SEQUENCE</scope>
    <source>
        <strain evidence="4">UCBG64.0493</strain>
        <tissue evidence="4">Leaf</tissue>
    </source>
</reference>
<evidence type="ECO:0000256" key="2">
    <source>
        <dbReference type="ARBA" id="ARBA00022737"/>
    </source>
</evidence>
<comment type="caution">
    <text evidence="4">The sequence shown here is derived from an EMBL/GenBank/DDBJ whole genome shotgun (WGS) entry which is preliminary data.</text>
</comment>
<dbReference type="PROSITE" id="PS51375">
    <property type="entry name" value="PPR"/>
    <property type="match status" value="4"/>
</dbReference>
<sequence length="429" mass="48238">MLIHRRFHLLNNPTLRPFTTTSTTTFPHLATLSTIQTKSELLKSYTVTPPINPWPQKLYPKKLASIIARQQNLDLALQIFHHAGNYHPNFNHNYDTYLAMVTRLARARAFDPLESLLAQLRKSSIKCGEKIFIIVIRNYGIASRPKHALRMFLRIIDFGLEPSVRSLNTLLNALIQNKRYDVVHLLFKNCRKKFSIVPNVITCNILLKALCKSDNVEGALKVLDEMPAMGMVPNVVTYTTVLGGYVSRGDMVGAKRVFGEILDRGWIPDVTTYTILMDGFCKQGRLIDAIKVMDEMEENGIGANEVTYGVMIEAFCRGKKSGEAVNLLGDMLTKKYIPTPVLCCKLIDLLCEEGKVEDACDLWTKLLKINFDGLYDMEREEEVLRVLSMVTSSGVGIDADSWGVFVTKLVANLHNGEGNLDKILLEDLA</sequence>
<evidence type="ECO:0000313" key="5">
    <source>
        <dbReference type="Proteomes" id="UP001188597"/>
    </source>
</evidence>
<gene>
    <name evidence="4" type="ORF">RJ639_011119</name>
</gene>
<name>A0AA88VLV4_9ASTE</name>
<dbReference type="GO" id="GO:0003729">
    <property type="term" value="F:mRNA binding"/>
    <property type="evidence" value="ECO:0007669"/>
    <property type="project" value="TreeGrafter"/>
</dbReference>
<dbReference type="Proteomes" id="UP001188597">
    <property type="component" value="Unassembled WGS sequence"/>
</dbReference>
<dbReference type="Pfam" id="PF13041">
    <property type="entry name" value="PPR_2"/>
    <property type="match status" value="2"/>
</dbReference>
<organism evidence="4 5">
    <name type="scientific">Escallonia herrerae</name>
    <dbReference type="NCBI Taxonomy" id="1293975"/>
    <lineage>
        <taxon>Eukaryota</taxon>
        <taxon>Viridiplantae</taxon>
        <taxon>Streptophyta</taxon>
        <taxon>Embryophyta</taxon>
        <taxon>Tracheophyta</taxon>
        <taxon>Spermatophyta</taxon>
        <taxon>Magnoliopsida</taxon>
        <taxon>eudicotyledons</taxon>
        <taxon>Gunneridae</taxon>
        <taxon>Pentapetalae</taxon>
        <taxon>asterids</taxon>
        <taxon>campanulids</taxon>
        <taxon>Escalloniales</taxon>
        <taxon>Escalloniaceae</taxon>
        <taxon>Escallonia</taxon>
    </lineage>
</organism>
<feature type="repeat" description="PPR" evidence="3">
    <location>
        <begin position="269"/>
        <end position="303"/>
    </location>
</feature>
<feature type="repeat" description="PPR" evidence="3">
    <location>
        <begin position="234"/>
        <end position="268"/>
    </location>
</feature>
<evidence type="ECO:0000256" key="3">
    <source>
        <dbReference type="PROSITE-ProRule" id="PRU00708"/>
    </source>
</evidence>
<feature type="repeat" description="PPR" evidence="3">
    <location>
        <begin position="199"/>
        <end position="233"/>
    </location>
</feature>
<dbReference type="EMBL" id="JAVXUP010001451">
    <property type="protein sequence ID" value="KAK3011511.1"/>
    <property type="molecule type" value="Genomic_DNA"/>
</dbReference>
<proteinExistence type="inferred from homology"/>
<keyword evidence="2" id="KW-0677">Repeat</keyword>
<dbReference type="SUPFAM" id="SSF48452">
    <property type="entry name" value="TPR-like"/>
    <property type="match status" value="1"/>
</dbReference>
<dbReference type="InterPro" id="IPR051240">
    <property type="entry name" value="Mito_RNA-Proc/Resp"/>
</dbReference>
<evidence type="ECO:0000256" key="1">
    <source>
        <dbReference type="ARBA" id="ARBA00007626"/>
    </source>
</evidence>
<keyword evidence="5" id="KW-1185">Reference proteome</keyword>
<comment type="similarity">
    <text evidence="1">Belongs to the PPR family. P subfamily.</text>
</comment>
<dbReference type="Gene3D" id="1.25.40.10">
    <property type="entry name" value="Tetratricopeptide repeat domain"/>
    <property type="match status" value="3"/>
</dbReference>
<dbReference type="NCBIfam" id="TIGR00756">
    <property type="entry name" value="PPR"/>
    <property type="match status" value="4"/>
</dbReference>
<evidence type="ECO:0008006" key="6">
    <source>
        <dbReference type="Google" id="ProtNLM"/>
    </source>
</evidence>
<protein>
    <recommendedName>
        <fullName evidence="6">Pentatricopeptide repeat-containing protein</fullName>
    </recommendedName>
</protein>
<dbReference type="InterPro" id="IPR002885">
    <property type="entry name" value="PPR_rpt"/>
</dbReference>
<dbReference type="AlphaFoldDB" id="A0AA88VLV4"/>
<dbReference type="PANTHER" id="PTHR47933:SF11">
    <property type="entry name" value="PENTATRICOPEPTIDE REPEAT-CONTAINING PROTEIN 2"/>
    <property type="match status" value="1"/>
</dbReference>
<accession>A0AA88VLV4</accession>
<dbReference type="Pfam" id="PF01535">
    <property type="entry name" value="PPR"/>
    <property type="match status" value="1"/>
</dbReference>
<feature type="repeat" description="PPR" evidence="3">
    <location>
        <begin position="304"/>
        <end position="338"/>
    </location>
</feature>